<accession>A0A3P3VX93</accession>
<dbReference type="InterPro" id="IPR050708">
    <property type="entry name" value="T6SS_VgrG/RHS"/>
</dbReference>
<dbReference type="Gene3D" id="2.180.10.10">
    <property type="entry name" value="RHS repeat-associated core"/>
    <property type="match status" value="1"/>
</dbReference>
<feature type="compositionally biased region" description="Polar residues" evidence="1">
    <location>
        <begin position="260"/>
        <end position="277"/>
    </location>
</feature>
<dbReference type="Proteomes" id="UP000271937">
    <property type="component" value="Unassembled WGS sequence"/>
</dbReference>
<evidence type="ECO:0000313" key="3">
    <source>
        <dbReference type="Proteomes" id="UP000271937"/>
    </source>
</evidence>
<dbReference type="RefSeq" id="WP_148096070.1">
    <property type="nucleotide sequence ID" value="NZ_RQVR01000038.1"/>
</dbReference>
<feature type="non-terminal residue" evidence="2">
    <location>
        <position position="1"/>
    </location>
</feature>
<dbReference type="InterPro" id="IPR022385">
    <property type="entry name" value="Rhs_assc_core"/>
</dbReference>
<feature type="compositionally biased region" description="Low complexity" evidence="1">
    <location>
        <begin position="101"/>
        <end position="112"/>
    </location>
</feature>
<reference evidence="2 3" key="1">
    <citation type="submission" date="2018-11" db="EMBL/GenBank/DDBJ databases">
        <title>Flavobacterium sp. nov., YIM 102600 draft genome.</title>
        <authorList>
            <person name="Li G."/>
            <person name="Jiang Y."/>
        </authorList>
    </citation>
    <scope>NUCLEOTIDE SEQUENCE [LARGE SCALE GENOMIC DNA]</scope>
    <source>
        <strain evidence="2 3">YIM 102600</strain>
    </source>
</reference>
<evidence type="ECO:0000256" key="1">
    <source>
        <dbReference type="SAM" id="MobiDB-lite"/>
    </source>
</evidence>
<dbReference type="EMBL" id="RQVR01000038">
    <property type="protein sequence ID" value="RRJ87411.1"/>
    <property type="molecule type" value="Genomic_DNA"/>
</dbReference>
<dbReference type="AlphaFoldDB" id="A0A3P3VX93"/>
<dbReference type="PANTHER" id="PTHR32305">
    <property type="match status" value="1"/>
</dbReference>
<gene>
    <name evidence="2" type="ORF">EG849_15360</name>
</gene>
<keyword evidence="3" id="KW-1185">Reference proteome</keyword>
<dbReference type="PANTHER" id="PTHR32305:SF15">
    <property type="entry name" value="PROTEIN RHSA-RELATED"/>
    <property type="match status" value="1"/>
</dbReference>
<comment type="caution">
    <text evidence="2">The sequence shown here is derived from an EMBL/GenBank/DDBJ whole genome shotgun (WGS) entry which is preliminary data.</text>
</comment>
<name>A0A3P3VX93_9FLAO</name>
<evidence type="ECO:0000313" key="2">
    <source>
        <dbReference type="EMBL" id="RRJ87411.1"/>
    </source>
</evidence>
<dbReference type="NCBIfam" id="TIGR03696">
    <property type="entry name" value="Rhs_assc_core"/>
    <property type="match status" value="1"/>
</dbReference>
<organism evidence="2 3">
    <name type="scientific">Flavobacterium macacae</name>
    <dbReference type="NCBI Taxonomy" id="2488993"/>
    <lineage>
        <taxon>Bacteria</taxon>
        <taxon>Pseudomonadati</taxon>
        <taxon>Bacteroidota</taxon>
        <taxon>Flavobacteriia</taxon>
        <taxon>Flavobacteriales</taxon>
        <taxon>Flavobacteriaceae</taxon>
        <taxon>Flavobacterium</taxon>
    </lineage>
</organism>
<protein>
    <submittedName>
        <fullName evidence="2">RHS repeat-associated core domain-containing protein</fullName>
    </submittedName>
</protein>
<feature type="region of interest" description="Disordered" evidence="1">
    <location>
        <begin position="101"/>
        <end position="134"/>
    </location>
</feature>
<feature type="region of interest" description="Disordered" evidence="1">
    <location>
        <begin position="260"/>
        <end position="284"/>
    </location>
</feature>
<proteinExistence type="predicted"/>
<sequence length="284" mass="31254">KHKGYNEGQLVDNTYKYKYNGKEFQDELGLNLYDYGARNYDPAIGRWMNIDPLSEQGRRWSPYVYAFNNPVYFIDPDGMWPFPILPPPIFKPLLSFFSGSKSSKTSSRSKSSGKGGGMSFANEKGGSSGQTDLIRSGRGVTGVDWIDASGLVQAANMFRPGDVGKFLKANTAEKVKIVLEKVSDGNAKSTNLTEKIVGSTSPDPLTKKDNDTTVSRVSLETIVHSPNDDPNSSGSAFVEPGNKTFTINKDKIDSLDNALDKQNSSTMQKVDNLLTNEINKKKRN</sequence>